<evidence type="ECO:0000313" key="1">
    <source>
        <dbReference type="EMBL" id="CAI9112601.1"/>
    </source>
</evidence>
<keyword evidence="2" id="KW-1185">Reference proteome</keyword>
<dbReference type="AlphaFoldDB" id="A0AAV1DXJ8"/>
<gene>
    <name evidence="1" type="ORF">OLC1_LOCUS19762</name>
</gene>
<sequence length="152" mass="18287">MSCKQSSNEVTVEPLIQPLPIPNTKHNRAQREEVRRRLQEPRDWNFFFTNFAWEFFMRHQNWIPIIERRLINDGNSSTYIKDKVQISKKAIREVLGWPEVDTDWDDDVMNLPMKKDIWDSLRKVLCHTPKSFKWTLNKYGDPKQLLSKDLKD</sequence>
<dbReference type="Proteomes" id="UP001161247">
    <property type="component" value="Chromosome 7"/>
</dbReference>
<evidence type="ECO:0000313" key="2">
    <source>
        <dbReference type="Proteomes" id="UP001161247"/>
    </source>
</evidence>
<name>A0AAV1DXJ8_OLDCO</name>
<reference evidence="1" key="1">
    <citation type="submission" date="2023-03" db="EMBL/GenBank/DDBJ databases">
        <authorList>
            <person name="Julca I."/>
        </authorList>
    </citation>
    <scope>NUCLEOTIDE SEQUENCE</scope>
</reference>
<dbReference type="EMBL" id="OX459124">
    <property type="protein sequence ID" value="CAI9112601.1"/>
    <property type="molecule type" value="Genomic_DNA"/>
</dbReference>
<protein>
    <submittedName>
        <fullName evidence="1">OLC1v1013069C1</fullName>
    </submittedName>
</protein>
<organism evidence="1 2">
    <name type="scientific">Oldenlandia corymbosa var. corymbosa</name>
    <dbReference type="NCBI Taxonomy" id="529605"/>
    <lineage>
        <taxon>Eukaryota</taxon>
        <taxon>Viridiplantae</taxon>
        <taxon>Streptophyta</taxon>
        <taxon>Embryophyta</taxon>
        <taxon>Tracheophyta</taxon>
        <taxon>Spermatophyta</taxon>
        <taxon>Magnoliopsida</taxon>
        <taxon>eudicotyledons</taxon>
        <taxon>Gunneridae</taxon>
        <taxon>Pentapetalae</taxon>
        <taxon>asterids</taxon>
        <taxon>lamiids</taxon>
        <taxon>Gentianales</taxon>
        <taxon>Rubiaceae</taxon>
        <taxon>Rubioideae</taxon>
        <taxon>Spermacoceae</taxon>
        <taxon>Hedyotis-Oldenlandia complex</taxon>
        <taxon>Oldenlandia</taxon>
    </lineage>
</organism>
<proteinExistence type="predicted"/>
<accession>A0AAV1DXJ8</accession>